<dbReference type="InterPro" id="IPR002509">
    <property type="entry name" value="NODB_dom"/>
</dbReference>
<feature type="domain" description="NodB homology" evidence="2">
    <location>
        <begin position="75"/>
        <end position="255"/>
    </location>
</feature>
<evidence type="ECO:0000256" key="1">
    <source>
        <dbReference type="SAM" id="Phobius"/>
    </source>
</evidence>
<keyword evidence="1" id="KW-0472">Membrane</keyword>
<sequence>MSTTGTLHRPPRRPGLILGLLALSQVGVAWLWWRYGWAVGLSAMMATHLLVVWATLYPRATLFCPALSRLPTDERVVWLTIDDGPSADTAAMLDLLDRHGAKATFFLVGERAMAQPDVVQAIRDRGHGIGNHSASHPDTRFWRLGPGALEDEIGRNQSILTAITGDTPRWYRSVVGMTNPFVGLSLKRHALARVAWSARGFDGVDCQPGQVLARITRDIDPGAIVLLHEGAAHGHNVAILAQLLAWLDAQGYRTVVPEADTVQAGLIAAV</sequence>
<feature type="transmembrane region" description="Helical" evidence="1">
    <location>
        <begin position="39"/>
        <end position="57"/>
    </location>
</feature>
<keyword evidence="1" id="KW-1133">Transmembrane helix</keyword>
<dbReference type="SUPFAM" id="SSF88713">
    <property type="entry name" value="Glycoside hydrolase/deacetylase"/>
    <property type="match status" value="1"/>
</dbReference>
<dbReference type="PROSITE" id="PS51677">
    <property type="entry name" value="NODB"/>
    <property type="match status" value="1"/>
</dbReference>
<feature type="transmembrane region" description="Helical" evidence="1">
    <location>
        <begin position="15"/>
        <end position="33"/>
    </location>
</feature>
<evidence type="ECO:0000313" key="3">
    <source>
        <dbReference type="EMBL" id="PZR03129.1"/>
    </source>
</evidence>
<dbReference type="InterPro" id="IPR050248">
    <property type="entry name" value="Polysacc_deacetylase_ArnD"/>
</dbReference>
<name>A0A2W5SIX6_9BACT</name>
<proteinExistence type="predicted"/>
<evidence type="ECO:0000259" key="2">
    <source>
        <dbReference type="PROSITE" id="PS51677"/>
    </source>
</evidence>
<dbReference type="CDD" id="cd10917">
    <property type="entry name" value="CE4_NodB_like_6s_7s"/>
    <property type="match status" value="1"/>
</dbReference>
<dbReference type="Proteomes" id="UP000249061">
    <property type="component" value="Unassembled WGS sequence"/>
</dbReference>
<gene>
    <name evidence="3" type="ORF">DI536_36330</name>
</gene>
<dbReference type="AlphaFoldDB" id="A0A2W5SIX6"/>
<dbReference type="GO" id="GO:0016810">
    <property type="term" value="F:hydrolase activity, acting on carbon-nitrogen (but not peptide) bonds"/>
    <property type="evidence" value="ECO:0007669"/>
    <property type="project" value="InterPro"/>
</dbReference>
<keyword evidence="1" id="KW-0812">Transmembrane</keyword>
<dbReference type="Gene3D" id="3.20.20.370">
    <property type="entry name" value="Glycoside hydrolase/deacetylase"/>
    <property type="match status" value="1"/>
</dbReference>
<protein>
    <submittedName>
        <fullName evidence="3">Polysaccharide deacetylase family protein</fullName>
    </submittedName>
</protein>
<evidence type="ECO:0000313" key="4">
    <source>
        <dbReference type="Proteomes" id="UP000249061"/>
    </source>
</evidence>
<organism evidence="3 4">
    <name type="scientific">Archangium gephyra</name>
    <dbReference type="NCBI Taxonomy" id="48"/>
    <lineage>
        <taxon>Bacteria</taxon>
        <taxon>Pseudomonadati</taxon>
        <taxon>Myxococcota</taxon>
        <taxon>Myxococcia</taxon>
        <taxon>Myxococcales</taxon>
        <taxon>Cystobacterineae</taxon>
        <taxon>Archangiaceae</taxon>
        <taxon>Archangium</taxon>
    </lineage>
</organism>
<dbReference type="EMBL" id="QFQP01000120">
    <property type="protein sequence ID" value="PZR03129.1"/>
    <property type="molecule type" value="Genomic_DNA"/>
</dbReference>
<dbReference type="PANTHER" id="PTHR10587:SF137">
    <property type="entry name" value="4-DEOXY-4-FORMAMIDO-L-ARABINOSE-PHOSPHOUNDECAPRENOL DEFORMYLASE ARND-RELATED"/>
    <property type="match status" value="1"/>
</dbReference>
<dbReference type="InterPro" id="IPR011330">
    <property type="entry name" value="Glyco_hydro/deAcase_b/a-brl"/>
</dbReference>
<dbReference type="PANTHER" id="PTHR10587">
    <property type="entry name" value="GLYCOSYL TRANSFERASE-RELATED"/>
    <property type="match status" value="1"/>
</dbReference>
<dbReference type="Pfam" id="PF01522">
    <property type="entry name" value="Polysacc_deac_1"/>
    <property type="match status" value="1"/>
</dbReference>
<reference evidence="3 4" key="1">
    <citation type="submission" date="2017-08" db="EMBL/GenBank/DDBJ databases">
        <title>Infants hospitalized years apart are colonized by the same room-sourced microbial strains.</title>
        <authorList>
            <person name="Brooks B."/>
            <person name="Olm M.R."/>
            <person name="Firek B.A."/>
            <person name="Baker R."/>
            <person name="Thomas B.C."/>
            <person name="Morowitz M.J."/>
            <person name="Banfield J.F."/>
        </authorList>
    </citation>
    <scope>NUCLEOTIDE SEQUENCE [LARGE SCALE GENOMIC DNA]</scope>
    <source>
        <strain evidence="3">S2_003_000_R2_14</strain>
    </source>
</reference>
<accession>A0A2W5SIX6</accession>
<dbReference type="GO" id="GO:0005975">
    <property type="term" value="P:carbohydrate metabolic process"/>
    <property type="evidence" value="ECO:0007669"/>
    <property type="project" value="InterPro"/>
</dbReference>
<comment type="caution">
    <text evidence="3">The sequence shown here is derived from an EMBL/GenBank/DDBJ whole genome shotgun (WGS) entry which is preliminary data.</text>
</comment>